<protein>
    <recommendedName>
        <fullName evidence="11">Odorant receptor</fullName>
    </recommendedName>
</protein>
<dbReference type="AlphaFoldDB" id="A0A1I8NIE4"/>
<dbReference type="eggNOG" id="ENOG502SAW0">
    <property type="taxonomic scope" value="Eukaryota"/>
</dbReference>
<dbReference type="Proteomes" id="UP001652621">
    <property type="component" value="Unplaced"/>
</dbReference>
<evidence type="ECO:0000313" key="13">
    <source>
        <dbReference type="Proteomes" id="UP001652621"/>
    </source>
</evidence>
<reference evidence="14" key="2">
    <citation type="submission" date="2025-04" db="UniProtKB">
        <authorList>
            <consortium name="RefSeq"/>
        </authorList>
    </citation>
    <scope>IDENTIFICATION</scope>
    <source>
        <strain evidence="14">Aabys</strain>
    </source>
</reference>
<evidence type="ECO:0000256" key="11">
    <source>
        <dbReference type="RuleBase" id="RU351113"/>
    </source>
</evidence>
<dbReference type="GO" id="GO:0007165">
    <property type="term" value="P:signal transduction"/>
    <property type="evidence" value="ECO:0007669"/>
    <property type="project" value="UniProtKB-KW"/>
</dbReference>
<keyword evidence="13" id="KW-1185">Reference proteome</keyword>
<keyword evidence="9 11" id="KW-0807">Transducer</keyword>
<feature type="transmembrane region" description="Helical" evidence="11">
    <location>
        <begin position="52"/>
        <end position="72"/>
    </location>
</feature>
<organism evidence="12">
    <name type="scientific">Musca domestica</name>
    <name type="common">House fly</name>
    <dbReference type="NCBI Taxonomy" id="7370"/>
    <lineage>
        <taxon>Eukaryota</taxon>
        <taxon>Metazoa</taxon>
        <taxon>Ecdysozoa</taxon>
        <taxon>Arthropoda</taxon>
        <taxon>Hexapoda</taxon>
        <taxon>Insecta</taxon>
        <taxon>Pterygota</taxon>
        <taxon>Neoptera</taxon>
        <taxon>Endopterygota</taxon>
        <taxon>Diptera</taxon>
        <taxon>Brachycera</taxon>
        <taxon>Muscomorpha</taxon>
        <taxon>Muscoidea</taxon>
        <taxon>Muscidae</taxon>
        <taxon>Musca</taxon>
    </lineage>
</organism>
<dbReference type="PANTHER" id="PTHR21137">
    <property type="entry name" value="ODORANT RECEPTOR"/>
    <property type="match status" value="1"/>
</dbReference>
<dbReference type="KEGG" id="mde:101901605"/>
<reference evidence="12" key="1">
    <citation type="submission" date="2020-05" db="UniProtKB">
        <authorList>
            <consortium name="EnsemblMetazoa"/>
        </authorList>
    </citation>
    <scope>IDENTIFICATION</scope>
    <source>
        <strain evidence="12">Aabys</strain>
    </source>
</reference>
<dbReference type="RefSeq" id="XP_011295797.1">
    <property type="nucleotide sequence ID" value="XM_011297495.2"/>
</dbReference>
<dbReference type="OrthoDB" id="7604726at2759"/>
<dbReference type="GO" id="GO:0005549">
    <property type="term" value="F:odorant binding"/>
    <property type="evidence" value="ECO:0007669"/>
    <property type="project" value="InterPro"/>
</dbReference>
<keyword evidence="5 11" id="KW-0552">Olfaction</keyword>
<dbReference type="EnsemblMetazoa" id="MDOA015469-RB">
    <property type="protein sequence ID" value="MDOA015469-PB"/>
    <property type="gene ID" value="MDOA015469"/>
</dbReference>
<evidence type="ECO:0000313" key="14">
    <source>
        <dbReference type="RefSeq" id="XP_011295797.1"/>
    </source>
</evidence>
<dbReference type="InterPro" id="IPR004117">
    <property type="entry name" value="7tm6_olfct_rcpt"/>
</dbReference>
<evidence type="ECO:0000256" key="3">
    <source>
        <dbReference type="ARBA" id="ARBA00022606"/>
    </source>
</evidence>
<evidence type="ECO:0000256" key="5">
    <source>
        <dbReference type="ARBA" id="ARBA00022725"/>
    </source>
</evidence>
<dbReference type="Pfam" id="PF02949">
    <property type="entry name" value="7tm_6"/>
    <property type="match status" value="2"/>
</dbReference>
<gene>
    <name evidence="12" type="primary">101901605</name>
    <name evidence="14" type="synonym">LOC101901605</name>
</gene>
<keyword evidence="6 11" id="KW-1133">Transmembrane helix</keyword>
<evidence type="ECO:0000256" key="4">
    <source>
        <dbReference type="ARBA" id="ARBA00022692"/>
    </source>
</evidence>
<comment type="caution">
    <text evidence="11">Lacks conserved residue(s) required for the propagation of feature annotation.</text>
</comment>
<sequence>MFNPKPNNDLNYRIPGQCIWLKLNGSWPYNHQEANKDFYSSRYVWGWLYTVWSWYVVWSVGITIGFQTAFLINNLGDIMMTTENCCTTFMGALNFVRLLHMRLNQRQFKVVIQQFVEDIWINKKQHPHVAAVCSRNMRTFRIMTVLLSCLISMYCVLPLVVLFFDVGLDADEKPFPYKMLFPFDAHHGWRYIVTYIFTSYAGMCVVTTLFAEDSIFGFFVTYTCGKFQILHERIDNLVFDAYESVANRQNELEIQECYVKLLNRIAYDHNKLIEFAGKLENFFNPILLVNFTISSILICMVGFQLVTGKDMFIGDYVKFIVYISSSLSQLYVLCWNGDSLIQHSLETANHLYTCNWEGGQIRSTAQHQNSRENNPNSQGKVLQKLFKSGQEIGQIKVWQENYYMPASKKFRQNLEIMIMCSQRPVKITALKFSTLSLQSFTAILSTSMSYFTLLKTVYDENQEDGPAN</sequence>
<evidence type="ECO:0000313" key="12">
    <source>
        <dbReference type="EnsemblMetazoa" id="MDOA015469-PB"/>
    </source>
</evidence>
<keyword evidence="2" id="KW-1003">Cell membrane</keyword>
<keyword evidence="8 11" id="KW-0675">Receptor</keyword>
<accession>A0A1I8NIE4</accession>
<feature type="transmembrane region" description="Helical" evidence="11">
    <location>
        <begin position="145"/>
        <end position="168"/>
    </location>
</feature>
<keyword evidence="3 11" id="KW-0716">Sensory transduction</keyword>
<dbReference type="PANTHER" id="PTHR21137:SF44">
    <property type="entry name" value="ODORANT RECEPTOR 13A-RELATED"/>
    <property type="match status" value="1"/>
</dbReference>
<dbReference type="VEuPathDB" id="VectorBase:MDOMA2_019708"/>
<evidence type="ECO:0000256" key="7">
    <source>
        <dbReference type="ARBA" id="ARBA00023136"/>
    </source>
</evidence>
<evidence type="ECO:0000256" key="6">
    <source>
        <dbReference type="ARBA" id="ARBA00022989"/>
    </source>
</evidence>
<keyword evidence="7 11" id="KW-0472">Membrane</keyword>
<proteinExistence type="inferred from homology"/>
<keyword evidence="4 11" id="KW-0812">Transmembrane</keyword>
<evidence type="ECO:0000256" key="9">
    <source>
        <dbReference type="ARBA" id="ARBA00023224"/>
    </source>
</evidence>
<dbReference type="GO" id="GO:0004984">
    <property type="term" value="F:olfactory receptor activity"/>
    <property type="evidence" value="ECO:0007669"/>
    <property type="project" value="InterPro"/>
</dbReference>
<evidence type="ECO:0000256" key="8">
    <source>
        <dbReference type="ARBA" id="ARBA00023170"/>
    </source>
</evidence>
<comment type="similarity">
    <text evidence="11">Belongs to the insect chemoreceptor superfamily. Heteromeric odorant receptor channel (TC 1.A.69) family.</text>
</comment>
<feature type="transmembrane region" description="Helical" evidence="11">
    <location>
        <begin position="188"/>
        <end position="211"/>
    </location>
</feature>
<dbReference type="GO" id="GO:0005886">
    <property type="term" value="C:plasma membrane"/>
    <property type="evidence" value="ECO:0007669"/>
    <property type="project" value="UniProtKB-SubCell"/>
</dbReference>
<evidence type="ECO:0000256" key="10">
    <source>
        <dbReference type="ARBA" id="ARBA00038679"/>
    </source>
</evidence>
<name>A0A1I8NIE4_MUSDO</name>
<comment type="subcellular location">
    <subcellularLocation>
        <location evidence="1 11">Cell membrane</location>
        <topology evidence="1 11">Multi-pass membrane protein</topology>
    </subcellularLocation>
</comment>
<evidence type="ECO:0000256" key="1">
    <source>
        <dbReference type="ARBA" id="ARBA00004651"/>
    </source>
</evidence>
<evidence type="ECO:0000256" key="2">
    <source>
        <dbReference type="ARBA" id="ARBA00022475"/>
    </source>
</evidence>
<dbReference type="VEuPathDB" id="VectorBase:MDOA015469"/>
<feature type="transmembrane region" description="Helical" evidence="11">
    <location>
        <begin position="287"/>
        <end position="307"/>
    </location>
</feature>
<comment type="subunit">
    <text evidence="10">Interacts with Orco. Complexes exist early in the endomembrane system in olfactory sensory neurons (OSNs), coupling these complexes to the conserved ciliary trafficking pathway.</text>
</comment>